<evidence type="ECO:0000256" key="1">
    <source>
        <dbReference type="SAM" id="MobiDB-lite"/>
    </source>
</evidence>
<protein>
    <submittedName>
        <fullName evidence="2">Uncharacterized protein</fullName>
    </submittedName>
</protein>
<accession>A0A5P1FA95</accession>
<organism evidence="2 3">
    <name type="scientific">Asparagus officinalis</name>
    <name type="common">Garden asparagus</name>
    <dbReference type="NCBI Taxonomy" id="4686"/>
    <lineage>
        <taxon>Eukaryota</taxon>
        <taxon>Viridiplantae</taxon>
        <taxon>Streptophyta</taxon>
        <taxon>Embryophyta</taxon>
        <taxon>Tracheophyta</taxon>
        <taxon>Spermatophyta</taxon>
        <taxon>Magnoliopsida</taxon>
        <taxon>Liliopsida</taxon>
        <taxon>Asparagales</taxon>
        <taxon>Asparagaceae</taxon>
        <taxon>Asparagoideae</taxon>
        <taxon>Asparagus</taxon>
    </lineage>
</organism>
<dbReference type="Proteomes" id="UP000243459">
    <property type="component" value="Chromosome 3"/>
</dbReference>
<feature type="region of interest" description="Disordered" evidence="1">
    <location>
        <begin position="1"/>
        <end position="52"/>
    </location>
</feature>
<gene>
    <name evidence="2" type="ORF">A4U43_C03F13230</name>
</gene>
<keyword evidence="3" id="KW-1185">Reference proteome</keyword>
<dbReference type="Gramene" id="ONK75092">
    <property type="protein sequence ID" value="ONK75092"/>
    <property type="gene ID" value="A4U43_C03F13230"/>
</dbReference>
<sequence>MPSRVEKAGMGPERRLLTREMERRPERDLRGSRLRLEPDESRLPRRRPRDEAFVPEDGAQSWGLGVAGSEKVCVGRTVGEGSVVWEIRMDLSAERDRGLQGFGCCRRSRIRGRRRGGGGGK</sequence>
<evidence type="ECO:0000313" key="3">
    <source>
        <dbReference type="Proteomes" id="UP000243459"/>
    </source>
</evidence>
<evidence type="ECO:0000313" key="2">
    <source>
        <dbReference type="EMBL" id="ONK75092.1"/>
    </source>
</evidence>
<proteinExistence type="predicted"/>
<dbReference type="EMBL" id="CM007383">
    <property type="protein sequence ID" value="ONK75092.1"/>
    <property type="molecule type" value="Genomic_DNA"/>
</dbReference>
<dbReference type="AlphaFoldDB" id="A0A5P1FA95"/>
<name>A0A5P1FA95_ASPOF</name>
<reference evidence="3" key="1">
    <citation type="journal article" date="2017" name="Nat. Commun.">
        <title>The asparagus genome sheds light on the origin and evolution of a young Y chromosome.</title>
        <authorList>
            <person name="Harkess A."/>
            <person name="Zhou J."/>
            <person name="Xu C."/>
            <person name="Bowers J.E."/>
            <person name="Van der Hulst R."/>
            <person name="Ayyampalayam S."/>
            <person name="Mercati F."/>
            <person name="Riccardi P."/>
            <person name="McKain M.R."/>
            <person name="Kakrana A."/>
            <person name="Tang H."/>
            <person name="Ray J."/>
            <person name="Groenendijk J."/>
            <person name="Arikit S."/>
            <person name="Mathioni S.M."/>
            <person name="Nakano M."/>
            <person name="Shan H."/>
            <person name="Telgmann-Rauber A."/>
            <person name="Kanno A."/>
            <person name="Yue Z."/>
            <person name="Chen H."/>
            <person name="Li W."/>
            <person name="Chen Y."/>
            <person name="Xu X."/>
            <person name="Zhang Y."/>
            <person name="Luo S."/>
            <person name="Chen H."/>
            <person name="Gao J."/>
            <person name="Mao Z."/>
            <person name="Pires J.C."/>
            <person name="Luo M."/>
            <person name="Kudrna D."/>
            <person name="Wing R.A."/>
            <person name="Meyers B.C."/>
            <person name="Yi K."/>
            <person name="Kong H."/>
            <person name="Lavrijsen P."/>
            <person name="Sunseri F."/>
            <person name="Falavigna A."/>
            <person name="Ye Y."/>
            <person name="Leebens-Mack J.H."/>
            <person name="Chen G."/>
        </authorList>
    </citation>
    <scope>NUCLEOTIDE SEQUENCE [LARGE SCALE GENOMIC DNA]</scope>
    <source>
        <strain evidence="3">cv. DH0086</strain>
    </source>
</reference>